<dbReference type="Proteomes" id="UP001331515">
    <property type="component" value="Unassembled WGS sequence"/>
</dbReference>
<feature type="domain" description="Methyltransferase" evidence="1">
    <location>
        <begin position="69"/>
        <end position="160"/>
    </location>
</feature>
<sequence>MADCSRTLDDVKTLLRAFKDTDPPQTKKLYDSIAETYDQDLDMLNYRAPQLAVDFLDANFPGAREEVQVLDVACGSGLVGKLMAELGFRHFVGVDCSQGMLDQAAKTGLYQDLRLALLGSDPLPAQTGVFDVVMLVGGLDAGLAPVSVVRELCHAAKPGGLVCMTRGDHRGSPSEDYGKDLQRELQLMEDEGLWRPAGHKRTLRYMQDPYLSGEGVRDLLPEERFLSGTVYLFQKSIE</sequence>
<dbReference type="AlphaFoldDB" id="A0AAN8DG63"/>
<dbReference type="PANTHER" id="PTHR43591:SF101">
    <property type="entry name" value="METHYLTRANSFERASE-LIKE PROTEIN 27"/>
    <property type="match status" value="1"/>
</dbReference>
<organism evidence="2 3">
    <name type="scientific">Champsocephalus gunnari</name>
    <name type="common">Mackerel icefish</name>
    <dbReference type="NCBI Taxonomy" id="52237"/>
    <lineage>
        <taxon>Eukaryota</taxon>
        <taxon>Metazoa</taxon>
        <taxon>Chordata</taxon>
        <taxon>Craniata</taxon>
        <taxon>Vertebrata</taxon>
        <taxon>Euteleostomi</taxon>
        <taxon>Actinopterygii</taxon>
        <taxon>Neopterygii</taxon>
        <taxon>Teleostei</taxon>
        <taxon>Neoteleostei</taxon>
        <taxon>Acanthomorphata</taxon>
        <taxon>Eupercaria</taxon>
        <taxon>Perciformes</taxon>
        <taxon>Notothenioidei</taxon>
        <taxon>Channichthyidae</taxon>
        <taxon>Champsocephalus</taxon>
    </lineage>
</organism>
<keyword evidence="3" id="KW-1185">Reference proteome</keyword>
<dbReference type="PANTHER" id="PTHR43591">
    <property type="entry name" value="METHYLTRANSFERASE"/>
    <property type="match status" value="1"/>
</dbReference>
<comment type="caution">
    <text evidence="2">The sequence shown here is derived from an EMBL/GenBank/DDBJ whole genome shotgun (WGS) entry which is preliminary data.</text>
</comment>
<dbReference type="Gene3D" id="3.40.50.150">
    <property type="entry name" value="Vaccinia Virus protein VP39"/>
    <property type="match status" value="1"/>
</dbReference>
<name>A0AAN8DG63_CHAGU</name>
<dbReference type="Pfam" id="PF13649">
    <property type="entry name" value="Methyltransf_25"/>
    <property type="match status" value="1"/>
</dbReference>
<gene>
    <name evidence="2" type="ORF">CgunFtcFv8_018882</name>
</gene>
<accession>A0AAN8DG63</accession>
<protein>
    <recommendedName>
        <fullName evidence="1">Methyltransferase domain-containing protein</fullName>
    </recommendedName>
</protein>
<dbReference type="InterPro" id="IPR041698">
    <property type="entry name" value="Methyltransf_25"/>
</dbReference>
<reference evidence="2 3" key="1">
    <citation type="journal article" date="2023" name="Mol. Biol. Evol.">
        <title>Genomics of Secondarily Temperate Adaptation in the Only Non-Antarctic Icefish.</title>
        <authorList>
            <person name="Rivera-Colon A.G."/>
            <person name="Rayamajhi N."/>
            <person name="Minhas B.F."/>
            <person name="Madrigal G."/>
            <person name="Bilyk K.T."/>
            <person name="Yoon V."/>
            <person name="Hune M."/>
            <person name="Gregory S."/>
            <person name="Cheng C.H.C."/>
            <person name="Catchen J.M."/>
        </authorList>
    </citation>
    <scope>NUCLEOTIDE SEQUENCE [LARGE SCALE GENOMIC DNA]</scope>
    <source>
        <tissue evidence="2">White muscle</tissue>
    </source>
</reference>
<dbReference type="CDD" id="cd02440">
    <property type="entry name" value="AdoMet_MTases"/>
    <property type="match status" value="1"/>
</dbReference>
<evidence type="ECO:0000313" key="3">
    <source>
        <dbReference type="Proteomes" id="UP001331515"/>
    </source>
</evidence>
<dbReference type="InterPro" id="IPR029063">
    <property type="entry name" value="SAM-dependent_MTases_sf"/>
</dbReference>
<evidence type="ECO:0000313" key="2">
    <source>
        <dbReference type="EMBL" id="KAK5921524.1"/>
    </source>
</evidence>
<proteinExistence type="predicted"/>
<dbReference type="SUPFAM" id="SSF53335">
    <property type="entry name" value="S-adenosyl-L-methionine-dependent methyltransferases"/>
    <property type="match status" value="1"/>
</dbReference>
<evidence type="ECO:0000259" key="1">
    <source>
        <dbReference type="Pfam" id="PF13649"/>
    </source>
</evidence>
<dbReference type="EMBL" id="JAURVH010001522">
    <property type="protein sequence ID" value="KAK5921524.1"/>
    <property type="molecule type" value="Genomic_DNA"/>
</dbReference>